<organism evidence="4 5">
    <name type="scientific">Microthlaspi erraticum</name>
    <dbReference type="NCBI Taxonomy" id="1685480"/>
    <lineage>
        <taxon>Eukaryota</taxon>
        <taxon>Viridiplantae</taxon>
        <taxon>Streptophyta</taxon>
        <taxon>Embryophyta</taxon>
        <taxon>Tracheophyta</taxon>
        <taxon>Spermatophyta</taxon>
        <taxon>Magnoliopsida</taxon>
        <taxon>eudicotyledons</taxon>
        <taxon>Gunneridae</taxon>
        <taxon>Pentapetalae</taxon>
        <taxon>rosids</taxon>
        <taxon>malvids</taxon>
        <taxon>Brassicales</taxon>
        <taxon>Brassicaceae</taxon>
        <taxon>Coluteocarpeae</taxon>
        <taxon>Microthlaspi</taxon>
    </lineage>
</organism>
<sequence>MIFRMDSDFDLWLSFSVLWGRNEDDLVGLHGDLGRFGKSRDVLARSNGIKMIHGWDGSNFSEMGKRCQRSYSRKGEEAPGKQKEIEINYSFTIRKHNRRDDSPKSADSSKHNLSGNQFRLSIVDLVSLGKIADILRVLIEDLTGLNGKNVNEREQYKITLGHCENSPFFVRKFSFGLLCSVFLCACVLDSFNTVLCFCFLVQDSKMAQGSLVGGGGSNAGDKKQGSHLKITVPRFDNTALIRGYSRTLIGRCMNPAAQDVNALLHHMSRFWKMEDRVAGADLGMGRFQFDFDNEEDIVEVFKLEPFHFDYWMVSLVRWEPVMDPTYPSAIKFWVRMMGIPLHFWAEPTFRSIGEALGEVLEVDIDVGRVKVCLDGYKPLIFETTVEFHGGEENLVALRYERLFGFCRKCSSLCHDVSQCPVLRRVREERDNHRRRDEKPDGGVMSYKSVVVNRPGGEQGNVRQAHPTTGGDVKGKGKVEEAREERGKRQATFRGKNGGESSGSQRKLAGFVPLEQRKRINRPTVRLKHMAAPATGLVVIDMKGNDPSPSQQSVNEEAGTKLAHTVNEEMADGTGPVNEPTVNESVIPEEGEDGEIWWNEVLDEGAAEEAAEEAADEDENHMETQDSNDMLMEVSDNAGNAQDVEQFVDVCMVHGAKTPRKKTASKEPQRLGEKQAGKAKEAEKNLSEGSGTNLKAP</sequence>
<feature type="domain" description="DUF4283" evidence="2">
    <location>
        <begin position="246"/>
        <end position="325"/>
    </location>
</feature>
<name>A0A6D2KYU2_9BRAS</name>
<reference evidence="4" key="1">
    <citation type="submission" date="2020-01" db="EMBL/GenBank/DDBJ databases">
        <authorList>
            <person name="Mishra B."/>
        </authorList>
    </citation>
    <scope>NUCLEOTIDE SEQUENCE [LARGE SCALE GENOMIC DNA]</scope>
</reference>
<evidence type="ECO:0000313" key="5">
    <source>
        <dbReference type="Proteomes" id="UP000467841"/>
    </source>
</evidence>
<dbReference type="InterPro" id="IPR025836">
    <property type="entry name" value="Zn_knuckle_CX2CX4HX4C"/>
</dbReference>
<dbReference type="Pfam" id="PF14111">
    <property type="entry name" value="DUF4283"/>
    <property type="match status" value="1"/>
</dbReference>
<dbReference type="PANTHER" id="PTHR31286:SF178">
    <property type="entry name" value="DUF4283 DOMAIN-CONTAINING PROTEIN"/>
    <property type="match status" value="1"/>
</dbReference>
<feature type="compositionally biased region" description="Basic and acidic residues" evidence="1">
    <location>
        <begin position="472"/>
        <end position="487"/>
    </location>
</feature>
<proteinExistence type="predicted"/>
<protein>
    <recommendedName>
        <fullName evidence="6">DUF4283 domain-containing protein</fullName>
    </recommendedName>
</protein>
<evidence type="ECO:0000313" key="4">
    <source>
        <dbReference type="EMBL" id="CAA7053006.1"/>
    </source>
</evidence>
<feature type="compositionally biased region" description="Polar residues" evidence="1">
    <location>
        <begin position="686"/>
        <end position="696"/>
    </location>
</feature>
<dbReference type="Proteomes" id="UP000467841">
    <property type="component" value="Unassembled WGS sequence"/>
</dbReference>
<feature type="region of interest" description="Disordered" evidence="1">
    <location>
        <begin position="453"/>
        <end position="504"/>
    </location>
</feature>
<accession>A0A6D2KYU2</accession>
<dbReference type="OrthoDB" id="1080235at2759"/>
<evidence type="ECO:0000259" key="3">
    <source>
        <dbReference type="Pfam" id="PF14392"/>
    </source>
</evidence>
<evidence type="ECO:0008006" key="6">
    <source>
        <dbReference type="Google" id="ProtNLM"/>
    </source>
</evidence>
<comment type="caution">
    <text evidence="4">The sequence shown here is derived from an EMBL/GenBank/DDBJ whole genome shotgun (WGS) entry which is preliminary data.</text>
</comment>
<evidence type="ECO:0000259" key="2">
    <source>
        <dbReference type="Pfam" id="PF14111"/>
    </source>
</evidence>
<dbReference type="InterPro" id="IPR025558">
    <property type="entry name" value="DUF4283"/>
</dbReference>
<feature type="domain" description="Zinc knuckle CX2CX4HX4C" evidence="3">
    <location>
        <begin position="374"/>
        <end position="420"/>
    </location>
</feature>
<dbReference type="AlphaFoldDB" id="A0A6D2KYU2"/>
<keyword evidence="5" id="KW-1185">Reference proteome</keyword>
<dbReference type="InterPro" id="IPR040256">
    <property type="entry name" value="At4g02000-like"/>
</dbReference>
<gene>
    <name evidence="4" type="ORF">MERR_LOCUS40241</name>
</gene>
<dbReference type="EMBL" id="CACVBM020001518">
    <property type="protein sequence ID" value="CAA7053006.1"/>
    <property type="molecule type" value="Genomic_DNA"/>
</dbReference>
<evidence type="ECO:0000256" key="1">
    <source>
        <dbReference type="SAM" id="MobiDB-lite"/>
    </source>
</evidence>
<feature type="region of interest" description="Disordered" evidence="1">
    <location>
        <begin position="655"/>
        <end position="696"/>
    </location>
</feature>
<dbReference type="Pfam" id="PF14392">
    <property type="entry name" value="zf-CCHC_4"/>
    <property type="match status" value="1"/>
</dbReference>
<feature type="compositionally biased region" description="Basic and acidic residues" evidence="1">
    <location>
        <begin position="663"/>
        <end position="685"/>
    </location>
</feature>
<dbReference type="PANTHER" id="PTHR31286">
    <property type="entry name" value="GLYCINE-RICH CELL WALL STRUCTURAL PROTEIN 1.8-LIKE"/>
    <property type="match status" value="1"/>
</dbReference>